<evidence type="ECO:0000313" key="2">
    <source>
        <dbReference type="EMBL" id="KAJ7318083.1"/>
    </source>
</evidence>
<name>A0AAD6ZCM2_9AGAR</name>
<evidence type="ECO:0000313" key="3">
    <source>
        <dbReference type="Proteomes" id="UP001218218"/>
    </source>
</evidence>
<proteinExistence type="predicted"/>
<feature type="compositionally biased region" description="Polar residues" evidence="1">
    <location>
        <begin position="1"/>
        <end position="16"/>
    </location>
</feature>
<evidence type="ECO:0000256" key="1">
    <source>
        <dbReference type="SAM" id="MobiDB-lite"/>
    </source>
</evidence>
<protein>
    <submittedName>
        <fullName evidence="2">Uncharacterized protein</fullName>
    </submittedName>
</protein>
<comment type="caution">
    <text evidence="2">The sequence shown here is derived from an EMBL/GenBank/DDBJ whole genome shotgun (WGS) entry which is preliminary data.</text>
</comment>
<feature type="compositionally biased region" description="Acidic residues" evidence="1">
    <location>
        <begin position="140"/>
        <end position="154"/>
    </location>
</feature>
<reference evidence="2" key="1">
    <citation type="submission" date="2023-03" db="EMBL/GenBank/DDBJ databases">
        <title>Massive genome expansion in bonnet fungi (Mycena s.s.) driven by repeated elements and novel gene families across ecological guilds.</title>
        <authorList>
            <consortium name="Lawrence Berkeley National Laboratory"/>
            <person name="Harder C.B."/>
            <person name="Miyauchi S."/>
            <person name="Viragh M."/>
            <person name="Kuo A."/>
            <person name="Thoen E."/>
            <person name="Andreopoulos B."/>
            <person name="Lu D."/>
            <person name="Skrede I."/>
            <person name="Drula E."/>
            <person name="Henrissat B."/>
            <person name="Morin E."/>
            <person name="Kohler A."/>
            <person name="Barry K."/>
            <person name="LaButti K."/>
            <person name="Morin E."/>
            <person name="Salamov A."/>
            <person name="Lipzen A."/>
            <person name="Mereny Z."/>
            <person name="Hegedus B."/>
            <person name="Baldrian P."/>
            <person name="Stursova M."/>
            <person name="Weitz H."/>
            <person name="Taylor A."/>
            <person name="Grigoriev I.V."/>
            <person name="Nagy L.G."/>
            <person name="Martin F."/>
            <person name="Kauserud H."/>
        </authorList>
    </citation>
    <scope>NUCLEOTIDE SEQUENCE</scope>
    <source>
        <strain evidence="2">CBHHK002</strain>
    </source>
</reference>
<accession>A0AAD6ZCM2</accession>
<keyword evidence="3" id="KW-1185">Reference proteome</keyword>
<organism evidence="2 3">
    <name type="scientific">Mycena albidolilacea</name>
    <dbReference type="NCBI Taxonomy" id="1033008"/>
    <lineage>
        <taxon>Eukaryota</taxon>
        <taxon>Fungi</taxon>
        <taxon>Dikarya</taxon>
        <taxon>Basidiomycota</taxon>
        <taxon>Agaricomycotina</taxon>
        <taxon>Agaricomycetes</taxon>
        <taxon>Agaricomycetidae</taxon>
        <taxon>Agaricales</taxon>
        <taxon>Marasmiineae</taxon>
        <taxon>Mycenaceae</taxon>
        <taxon>Mycena</taxon>
    </lineage>
</organism>
<feature type="region of interest" description="Disordered" evidence="1">
    <location>
        <begin position="1"/>
        <end position="21"/>
    </location>
</feature>
<feature type="region of interest" description="Disordered" evidence="1">
    <location>
        <begin position="132"/>
        <end position="156"/>
    </location>
</feature>
<feature type="region of interest" description="Disordered" evidence="1">
    <location>
        <begin position="170"/>
        <end position="201"/>
    </location>
</feature>
<dbReference type="AlphaFoldDB" id="A0AAD6ZCM2"/>
<gene>
    <name evidence="2" type="ORF">DFH08DRAFT_971559</name>
</gene>
<sequence length="201" mass="22736">MFTNSDNNGTDSSTGENHPLGWFKGKKQANLAGLQVQELEEQEELEKKLEMARVEALAALLPEEWEERRKTDEAVSLALMQWLQEFKDETEHQICEAKESLNCTQTLHLLIKQGKATNFEKAGTVELLRPAEAPDAKDVPDEELELDDESTDLEADLKEVDGSRKWKWGSVKGRKPWKDRRVSDDELEWGLSPEGGVSQSA</sequence>
<dbReference type="Proteomes" id="UP001218218">
    <property type="component" value="Unassembled WGS sequence"/>
</dbReference>
<dbReference type="EMBL" id="JARIHO010000059">
    <property type="protein sequence ID" value="KAJ7318083.1"/>
    <property type="molecule type" value="Genomic_DNA"/>
</dbReference>